<evidence type="ECO:0008006" key="3">
    <source>
        <dbReference type="Google" id="ProtNLM"/>
    </source>
</evidence>
<protein>
    <recommendedName>
        <fullName evidence="3">Secreted protein</fullName>
    </recommendedName>
</protein>
<evidence type="ECO:0000313" key="2">
    <source>
        <dbReference type="Proteomes" id="UP001430953"/>
    </source>
</evidence>
<keyword evidence="2" id="KW-1185">Reference proteome</keyword>
<dbReference type="Proteomes" id="UP001430953">
    <property type="component" value="Unassembled WGS sequence"/>
</dbReference>
<accession>A0AAW2FW62</accession>
<evidence type="ECO:0000313" key="1">
    <source>
        <dbReference type="EMBL" id="KAL0120216.1"/>
    </source>
</evidence>
<reference evidence="1 2" key="1">
    <citation type="submission" date="2023-03" db="EMBL/GenBank/DDBJ databases">
        <title>High recombination rates correlate with genetic variation in Cardiocondyla obscurior ants.</title>
        <authorList>
            <person name="Errbii M."/>
        </authorList>
    </citation>
    <scope>NUCLEOTIDE SEQUENCE [LARGE SCALE GENOMIC DNA]</scope>
    <source>
        <strain evidence="1">Alpha-2009</strain>
        <tissue evidence="1">Whole body</tissue>
    </source>
</reference>
<sequence length="90" mass="10679">MRVLFIVTIIYCGINISARPRAMRVCEKIGKPDNDGCRYNDRHSLHRRCARPHVPMTIRRLIRGAYLYFLLGSYWQGIELKLEENFSRHD</sequence>
<comment type="caution">
    <text evidence="1">The sequence shown here is derived from an EMBL/GenBank/DDBJ whole genome shotgun (WGS) entry which is preliminary data.</text>
</comment>
<dbReference type="EMBL" id="JADYXP020000007">
    <property type="protein sequence ID" value="KAL0120216.1"/>
    <property type="molecule type" value="Genomic_DNA"/>
</dbReference>
<name>A0AAW2FW62_9HYME</name>
<gene>
    <name evidence="1" type="ORF">PUN28_008105</name>
</gene>
<dbReference type="AlphaFoldDB" id="A0AAW2FW62"/>
<organism evidence="1 2">
    <name type="scientific">Cardiocondyla obscurior</name>
    <dbReference type="NCBI Taxonomy" id="286306"/>
    <lineage>
        <taxon>Eukaryota</taxon>
        <taxon>Metazoa</taxon>
        <taxon>Ecdysozoa</taxon>
        <taxon>Arthropoda</taxon>
        <taxon>Hexapoda</taxon>
        <taxon>Insecta</taxon>
        <taxon>Pterygota</taxon>
        <taxon>Neoptera</taxon>
        <taxon>Endopterygota</taxon>
        <taxon>Hymenoptera</taxon>
        <taxon>Apocrita</taxon>
        <taxon>Aculeata</taxon>
        <taxon>Formicoidea</taxon>
        <taxon>Formicidae</taxon>
        <taxon>Myrmicinae</taxon>
        <taxon>Cardiocondyla</taxon>
    </lineage>
</organism>
<proteinExistence type="predicted"/>